<evidence type="ECO:0000313" key="2">
    <source>
        <dbReference type="EMBL" id="KAB1212925.1"/>
    </source>
</evidence>
<evidence type="ECO:0000313" key="3">
    <source>
        <dbReference type="Proteomes" id="UP000516437"/>
    </source>
</evidence>
<proteinExistence type="predicted"/>
<gene>
    <name evidence="2" type="ORF">CJ030_MR5G010225</name>
</gene>
<keyword evidence="1" id="KW-0732">Signal</keyword>
<dbReference type="OrthoDB" id="1737932at2759"/>
<dbReference type="AlphaFoldDB" id="A0A6A1VJX4"/>
<feature type="signal peptide" evidence="1">
    <location>
        <begin position="1"/>
        <end position="18"/>
    </location>
</feature>
<reference evidence="2 3" key="1">
    <citation type="journal article" date="2019" name="Plant Biotechnol. J.">
        <title>The red bayberry genome and genetic basis of sex determination.</title>
        <authorList>
            <person name="Jia H.M."/>
            <person name="Jia H.J."/>
            <person name="Cai Q.L."/>
            <person name="Wang Y."/>
            <person name="Zhao H.B."/>
            <person name="Yang W.F."/>
            <person name="Wang G.Y."/>
            <person name="Li Y.H."/>
            <person name="Zhan D.L."/>
            <person name="Shen Y.T."/>
            <person name="Niu Q.F."/>
            <person name="Chang L."/>
            <person name="Qiu J."/>
            <person name="Zhao L."/>
            <person name="Xie H.B."/>
            <person name="Fu W.Y."/>
            <person name="Jin J."/>
            <person name="Li X.W."/>
            <person name="Jiao Y."/>
            <person name="Zhou C.C."/>
            <person name="Tu T."/>
            <person name="Chai C.Y."/>
            <person name="Gao J.L."/>
            <person name="Fan L.J."/>
            <person name="van de Weg E."/>
            <person name="Wang J.Y."/>
            <person name="Gao Z.S."/>
        </authorList>
    </citation>
    <scope>NUCLEOTIDE SEQUENCE [LARGE SCALE GENOMIC DNA]</scope>
    <source>
        <tissue evidence="2">Leaves</tissue>
    </source>
</reference>
<organism evidence="2 3">
    <name type="scientific">Morella rubra</name>
    <name type="common">Chinese bayberry</name>
    <dbReference type="NCBI Taxonomy" id="262757"/>
    <lineage>
        <taxon>Eukaryota</taxon>
        <taxon>Viridiplantae</taxon>
        <taxon>Streptophyta</taxon>
        <taxon>Embryophyta</taxon>
        <taxon>Tracheophyta</taxon>
        <taxon>Spermatophyta</taxon>
        <taxon>Magnoliopsida</taxon>
        <taxon>eudicotyledons</taxon>
        <taxon>Gunneridae</taxon>
        <taxon>Pentapetalae</taxon>
        <taxon>rosids</taxon>
        <taxon>fabids</taxon>
        <taxon>Fagales</taxon>
        <taxon>Myricaceae</taxon>
        <taxon>Morella</taxon>
    </lineage>
</organism>
<comment type="caution">
    <text evidence="2">The sequence shown here is derived from an EMBL/GenBank/DDBJ whole genome shotgun (WGS) entry which is preliminary data.</text>
</comment>
<protein>
    <submittedName>
        <fullName evidence="2">Uncharacterized protein</fullName>
    </submittedName>
</protein>
<accession>A0A6A1VJX4</accession>
<keyword evidence="3" id="KW-1185">Reference proteome</keyword>
<evidence type="ECO:0000256" key="1">
    <source>
        <dbReference type="SAM" id="SignalP"/>
    </source>
</evidence>
<name>A0A6A1VJX4_9ROSI</name>
<dbReference type="EMBL" id="RXIC02000023">
    <property type="protein sequence ID" value="KAB1212925.1"/>
    <property type="molecule type" value="Genomic_DNA"/>
</dbReference>
<dbReference type="Proteomes" id="UP000516437">
    <property type="component" value="Chromosome 5"/>
</dbReference>
<feature type="chain" id="PRO_5025643146" evidence="1">
    <location>
        <begin position="19"/>
        <end position="112"/>
    </location>
</feature>
<sequence length="112" mass="12570">MLHGQLLPFWRIMHLFLCSTIDLKKHTTEVTYGEAEFLYMFLHNLMVPEGADEPKVLPLWSINKTTLSKLMAQTRRVLGAARAARAGSWIGLLPGTRGTVAELGGIYDDRVD</sequence>